<feature type="non-terminal residue" evidence="2">
    <location>
        <position position="56"/>
    </location>
</feature>
<dbReference type="Proteomes" id="UP000542434">
    <property type="component" value="Unassembled WGS sequence"/>
</dbReference>
<feature type="domain" description="Reverse transcriptase thumb" evidence="1">
    <location>
        <begin position="4"/>
        <end position="56"/>
    </location>
</feature>
<accession>A0A7K8VR18</accession>
<gene>
    <name evidence="2" type="primary">Ervk8_2</name>
    <name evidence="2" type="ORF">CICNIG_R15500</name>
</gene>
<dbReference type="EMBL" id="VWZC01014543">
    <property type="protein sequence ID" value="NXF69127.1"/>
    <property type="molecule type" value="Genomic_DNA"/>
</dbReference>
<dbReference type="InterPro" id="IPR043128">
    <property type="entry name" value="Rev_trsase/Diguanyl_cyclase"/>
</dbReference>
<comment type="caution">
    <text evidence="2">The sequence shown here is derived from an EMBL/GenBank/DDBJ whole genome shotgun (WGS) entry which is preliminary data.</text>
</comment>
<organism evidence="2 3">
    <name type="scientific">Ciccaba nigrolineata</name>
    <dbReference type="NCBI Taxonomy" id="1118524"/>
    <lineage>
        <taxon>Eukaryota</taxon>
        <taxon>Metazoa</taxon>
        <taxon>Chordata</taxon>
        <taxon>Craniata</taxon>
        <taxon>Vertebrata</taxon>
        <taxon>Euteleostomi</taxon>
        <taxon>Archelosauria</taxon>
        <taxon>Archosauria</taxon>
        <taxon>Dinosauria</taxon>
        <taxon>Saurischia</taxon>
        <taxon>Theropoda</taxon>
        <taxon>Coelurosauria</taxon>
        <taxon>Aves</taxon>
        <taxon>Neognathae</taxon>
        <taxon>Neoaves</taxon>
        <taxon>Telluraves</taxon>
        <taxon>Strigiformes</taxon>
        <taxon>Strigidae</taxon>
        <taxon>Ciccaba</taxon>
    </lineage>
</organism>
<keyword evidence="3" id="KW-1185">Reference proteome</keyword>
<proteinExistence type="predicted"/>
<feature type="non-terminal residue" evidence="2">
    <location>
        <position position="1"/>
    </location>
</feature>
<dbReference type="InterPro" id="IPR010661">
    <property type="entry name" value="RVT_thumb"/>
</dbReference>
<dbReference type="AlphaFoldDB" id="A0A7K8VR18"/>
<evidence type="ECO:0000259" key="1">
    <source>
        <dbReference type="Pfam" id="PF06817"/>
    </source>
</evidence>
<dbReference type="Gene3D" id="3.30.70.270">
    <property type="match status" value="1"/>
</dbReference>
<dbReference type="GO" id="GO:0003964">
    <property type="term" value="F:RNA-directed DNA polymerase activity"/>
    <property type="evidence" value="ECO:0007669"/>
    <property type="project" value="InterPro"/>
</dbReference>
<evidence type="ECO:0000313" key="3">
    <source>
        <dbReference type="Proteomes" id="UP000542434"/>
    </source>
</evidence>
<protein>
    <submittedName>
        <fullName evidence="2">POK8 protein</fullName>
    </submittedName>
</protein>
<dbReference type="Pfam" id="PF06817">
    <property type="entry name" value="RVT_thumb"/>
    <property type="match status" value="1"/>
</dbReference>
<evidence type="ECO:0000313" key="2">
    <source>
        <dbReference type="EMBL" id="NXF69127.1"/>
    </source>
</evidence>
<name>A0A7K8VR18_9STRI</name>
<sequence>TNVPQQVELKTDVKTLNDLQKLLRAINWIQLLLGLTNDDLHSLFDILRRDPSLTSP</sequence>
<reference evidence="2 3" key="1">
    <citation type="submission" date="2019-09" db="EMBL/GenBank/DDBJ databases">
        <title>Bird 10,000 Genomes (B10K) Project - Family phase.</title>
        <authorList>
            <person name="Zhang G."/>
        </authorList>
    </citation>
    <scope>NUCLEOTIDE SEQUENCE [LARGE SCALE GENOMIC DNA]</scope>
    <source>
        <strain evidence="2">B10K-DU-001-07</strain>
        <tissue evidence="2">Muscle</tissue>
    </source>
</reference>